<dbReference type="InterPro" id="IPR057962">
    <property type="entry name" value="SPT23_MGA2_DBD"/>
</dbReference>
<feature type="compositionally biased region" description="Polar residues" evidence="2">
    <location>
        <begin position="81"/>
        <end position="97"/>
    </location>
</feature>
<dbReference type="AlphaFoldDB" id="A0A1X2HS08"/>
<gene>
    <name evidence="5" type="ORF">BCR43DRAFT_481365</name>
</gene>
<dbReference type="InterPro" id="IPR036770">
    <property type="entry name" value="Ankyrin_rpt-contain_sf"/>
</dbReference>
<dbReference type="SUPFAM" id="SSF81296">
    <property type="entry name" value="E set domains"/>
    <property type="match status" value="1"/>
</dbReference>
<keyword evidence="6" id="KW-1185">Reference proteome</keyword>
<feature type="compositionally biased region" description="Low complexity" evidence="2">
    <location>
        <begin position="17"/>
        <end position="26"/>
    </location>
</feature>
<feature type="region of interest" description="Disordered" evidence="2">
    <location>
        <begin position="725"/>
        <end position="754"/>
    </location>
</feature>
<evidence type="ECO:0000256" key="3">
    <source>
        <dbReference type="SAM" id="Phobius"/>
    </source>
</evidence>
<accession>A0A1X2HS08</accession>
<evidence type="ECO:0000313" key="6">
    <source>
        <dbReference type="Proteomes" id="UP000242180"/>
    </source>
</evidence>
<evidence type="ECO:0000259" key="4">
    <source>
        <dbReference type="SMART" id="SM00429"/>
    </source>
</evidence>
<protein>
    <recommendedName>
        <fullName evidence="4">IPT/TIG domain-containing protein</fullName>
    </recommendedName>
</protein>
<dbReference type="PROSITE" id="PS50297">
    <property type="entry name" value="ANK_REP_REGION"/>
    <property type="match status" value="1"/>
</dbReference>
<evidence type="ECO:0000256" key="2">
    <source>
        <dbReference type="SAM" id="MobiDB-lite"/>
    </source>
</evidence>
<dbReference type="SUPFAM" id="SSF48403">
    <property type="entry name" value="Ankyrin repeat"/>
    <property type="match status" value="1"/>
</dbReference>
<dbReference type="PANTHER" id="PTHR24184">
    <property type="entry name" value="SI:CH211-189E2.2"/>
    <property type="match status" value="1"/>
</dbReference>
<feature type="region of interest" description="Disordered" evidence="2">
    <location>
        <begin position="446"/>
        <end position="472"/>
    </location>
</feature>
<dbReference type="FunCoup" id="A0A1X2HS08">
    <property type="interactions" value="183"/>
</dbReference>
<keyword evidence="3" id="KW-1133">Transmembrane helix</keyword>
<feature type="repeat" description="ANK" evidence="1">
    <location>
        <begin position="819"/>
        <end position="843"/>
    </location>
</feature>
<evidence type="ECO:0000256" key="1">
    <source>
        <dbReference type="PROSITE-ProRule" id="PRU00023"/>
    </source>
</evidence>
<feature type="region of interest" description="Disordered" evidence="2">
    <location>
        <begin position="578"/>
        <end position="617"/>
    </location>
</feature>
<dbReference type="SMART" id="SM00248">
    <property type="entry name" value="ANK"/>
    <property type="match status" value="2"/>
</dbReference>
<feature type="compositionally biased region" description="Acidic residues" evidence="2">
    <location>
        <begin position="906"/>
        <end position="918"/>
    </location>
</feature>
<dbReference type="InterPro" id="IPR002110">
    <property type="entry name" value="Ankyrin_rpt"/>
</dbReference>
<dbReference type="OrthoDB" id="71307at2759"/>
<comment type="caution">
    <text evidence="5">The sequence shown here is derived from an EMBL/GenBank/DDBJ whole genome shotgun (WGS) entry which is preliminary data.</text>
</comment>
<feature type="region of interest" description="Disordered" evidence="2">
    <location>
        <begin position="194"/>
        <end position="216"/>
    </location>
</feature>
<evidence type="ECO:0000313" key="5">
    <source>
        <dbReference type="EMBL" id="ORZ02321.1"/>
    </source>
</evidence>
<dbReference type="Gene3D" id="2.60.40.10">
    <property type="entry name" value="Immunoglobulins"/>
    <property type="match status" value="1"/>
</dbReference>
<dbReference type="InterPro" id="IPR002909">
    <property type="entry name" value="IPT_dom"/>
</dbReference>
<feature type="region of interest" description="Disordered" evidence="2">
    <location>
        <begin position="510"/>
        <end position="559"/>
    </location>
</feature>
<feature type="compositionally biased region" description="Polar residues" evidence="2">
    <location>
        <begin position="105"/>
        <end position="129"/>
    </location>
</feature>
<dbReference type="OMA" id="DGDKAQW"/>
<feature type="compositionally biased region" description="Polar residues" evidence="2">
    <location>
        <begin position="59"/>
        <end position="69"/>
    </location>
</feature>
<feature type="transmembrane region" description="Helical" evidence="3">
    <location>
        <begin position="1185"/>
        <end position="1205"/>
    </location>
</feature>
<feature type="region of interest" description="Disordered" evidence="2">
    <location>
        <begin position="1"/>
        <end position="129"/>
    </location>
</feature>
<feature type="compositionally biased region" description="Basic and acidic residues" evidence="2">
    <location>
        <begin position="365"/>
        <end position="380"/>
    </location>
</feature>
<feature type="region of interest" description="Disordered" evidence="2">
    <location>
        <begin position="906"/>
        <end position="930"/>
    </location>
</feature>
<feature type="region of interest" description="Disordered" evidence="2">
    <location>
        <begin position="1133"/>
        <end position="1162"/>
    </location>
</feature>
<dbReference type="Gene3D" id="1.25.40.20">
    <property type="entry name" value="Ankyrin repeat-containing domain"/>
    <property type="match status" value="1"/>
</dbReference>
<keyword evidence="1" id="KW-0040">ANK repeat</keyword>
<dbReference type="PROSITE" id="PS50088">
    <property type="entry name" value="ANK_REPEAT"/>
    <property type="match status" value="2"/>
</dbReference>
<dbReference type="PANTHER" id="PTHR24184:SF11">
    <property type="entry name" value="ANKYRIN REPEAT AND SOCS BOX CONTAINING 3"/>
    <property type="match status" value="1"/>
</dbReference>
<feature type="region of interest" description="Disordered" evidence="2">
    <location>
        <begin position="1108"/>
        <end position="1127"/>
    </location>
</feature>
<dbReference type="STRING" id="13706.A0A1X2HS08"/>
<proteinExistence type="predicted"/>
<dbReference type="Pfam" id="PF01833">
    <property type="entry name" value="TIG"/>
    <property type="match status" value="1"/>
</dbReference>
<keyword evidence="3" id="KW-0812">Transmembrane</keyword>
<feature type="compositionally biased region" description="Low complexity" evidence="2">
    <location>
        <begin position="1"/>
        <end position="10"/>
    </location>
</feature>
<feature type="compositionally biased region" description="Low complexity" evidence="2">
    <location>
        <begin position="726"/>
        <end position="745"/>
    </location>
</feature>
<dbReference type="SMART" id="SM00429">
    <property type="entry name" value="IPT"/>
    <property type="match status" value="1"/>
</dbReference>
<dbReference type="Pfam" id="PF12796">
    <property type="entry name" value="Ank_2"/>
    <property type="match status" value="1"/>
</dbReference>
<dbReference type="InterPro" id="IPR014756">
    <property type="entry name" value="Ig_E-set"/>
</dbReference>
<dbReference type="Proteomes" id="UP000242180">
    <property type="component" value="Unassembled WGS sequence"/>
</dbReference>
<feature type="region of interest" description="Disordered" evidence="2">
    <location>
        <begin position="995"/>
        <end position="1016"/>
    </location>
</feature>
<keyword evidence="3" id="KW-0472">Membrane</keyword>
<dbReference type="InterPro" id="IPR013783">
    <property type="entry name" value="Ig-like_fold"/>
</dbReference>
<feature type="region of interest" description="Disordered" evidence="2">
    <location>
        <begin position="358"/>
        <end position="380"/>
    </location>
</feature>
<feature type="compositionally biased region" description="Polar residues" evidence="2">
    <location>
        <begin position="1108"/>
        <end position="1119"/>
    </location>
</feature>
<reference evidence="5 6" key="1">
    <citation type="submission" date="2016-07" db="EMBL/GenBank/DDBJ databases">
        <title>Pervasive Adenine N6-methylation of Active Genes in Fungi.</title>
        <authorList>
            <consortium name="DOE Joint Genome Institute"/>
            <person name="Mondo S.J."/>
            <person name="Dannebaum R.O."/>
            <person name="Kuo R.C."/>
            <person name="Labutti K."/>
            <person name="Haridas S."/>
            <person name="Kuo A."/>
            <person name="Salamov A."/>
            <person name="Ahrendt S.R."/>
            <person name="Lipzen A."/>
            <person name="Sullivan W."/>
            <person name="Andreopoulos W.B."/>
            <person name="Clum A."/>
            <person name="Lindquist E."/>
            <person name="Daum C."/>
            <person name="Ramamoorthy G.K."/>
            <person name="Gryganskyi A."/>
            <person name="Culley D."/>
            <person name="Magnuson J.K."/>
            <person name="James T.Y."/>
            <person name="O'Malley M.A."/>
            <person name="Stajich J.E."/>
            <person name="Spatafora J.W."/>
            <person name="Visel A."/>
            <person name="Grigoriev I.V."/>
        </authorList>
    </citation>
    <scope>NUCLEOTIDE SEQUENCE [LARGE SCALE GENOMIC DNA]</scope>
    <source>
        <strain evidence="5 6">NRRL 2496</strain>
    </source>
</reference>
<dbReference type="InParanoid" id="A0A1X2HS08"/>
<dbReference type="CDD" id="cd00102">
    <property type="entry name" value="IPT"/>
    <property type="match status" value="1"/>
</dbReference>
<organism evidence="5 6">
    <name type="scientific">Syncephalastrum racemosum</name>
    <name type="common">Filamentous fungus</name>
    <dbReference type="NCBI Taxonomy" id="13706"/>
    <lineage>
        <taxon>Eukaryota</taxon>
        <taxon>Fungi</taxon>
        <taxon>Fungi incertae sedis</taxon>
        <taxon>Mucoromycota</taxon>
        <taxon>Mucoromycotina</taxon>
        <taxon>Mucoromycetes</taxon>
        <taxon>Mucorales</taxon>
        <taxon>Syncephalastraceae</taxon>
        <taxon>Syncephalastrum</taxon>
    </lineage>
</organism>
<sequence>MRNSSPLLDVPSEDSPDSPSGSSTSEPQDESSHIQHPLMEQSFFYKLDQLSPDNPLYFMQQQSRQSGQPSFEEDHAMAEASTESPSRMDTNSPPSQHSLDHHQAMSPQSDHPLQTTPQSMTMSHMPSLQQQQDNIVDPLQPATAATPETNQTFWSGVNNFLSNVTHNPFPQAIPNLARNFTDYLSSNYPVQLPGSFNSDSTAQKAQAPSPDGNATQAAPLVSREITYKQETPLDSIAKSPGMQIRVLGVPQTGAKSRVETQIKLCIQLVTDDGDKAQWWSHLKLPETMVAKDKLKRQIMLTTAPNGTRIANVAGLDNNNMPIQPEKMLFLRARVICASDPSKKVVTCLGCIQRERKRSQRRKENRVKTENDEDKRPVDDEKSLALEEQKVLLFNCSEVVDFSSGDTILPTRITCYCRHHNERLGFCIYFEMLDHTGKQVATGMSPPIMITDDHKSNKVKAGRKRPRLEAEHNPQMMPAAAVFPPFNQQAVPSTMANVPALQAFNHFPNPIQQQQQQPPLQQQQQQQQQQPPSLQQQQQQQPSIQPRPEQDMMPVSNKSSPLPMEALLQQQMASLNADLLGPIPSNSQSVERSASTSTSPAPPAAVERPQLQRLIPSEGPTFGGIEVTMLGTNFRPGLTVMFGEVAASTTHYWSPNTLVCILPPATEPGAVVVCFKEYPVMDSQDVVLFTYYNENDRALMELALQVVGLKMTGRVEDAREIAMRIVQGGNQNNQQSMSDSSGSSNGDKGKGQQHSVTNLERGIIQVLEVMDTMEDVQPDDVSIANAQGHTMLHLAAMLGFGKLALALLDLGCFADATDQNGYTALHYAALYGHENVARILLEDGEADPEPISITSKRPMHLAKDNTMRTLLLSYMPLVDKETSESSGYDGALSDTMSADVDTSFDEYEAEEDGEDESDLDSVWLGGSDVEDERPDIVDVQQHLYLSDASTTSLSSAVSRQGLRRRKGHGVASIQYLQQEDNVSNSADEILDAEAVGERAGVSSSDDEPEQSPKGSTWMQRTLSHFQQPKHQRAPSDSSFLQNIKNNMPAKPSDLGLKNIADHLLQLPRPTAMIANMSVLFSNEQRKTGTEEPEQTLAWYMALAYAMGARSNSQQETTSQRPNRKQHHVSAYVPSTTATPATPSTAAATPSTSSSIPSVPAASSSYDSFYTSGLETMEDRKRRDQRLFSFWVPLLCLMVIWLVYQVASNHSFHNLFGLLSA</sequence>
<dbReference type="EMBL" id="MCGN01000001">
    <property type="protein sequence ID" value="ORZ02321.1"/>
    <property type="molecule type" value="Genomic_DNA"/>
</dbReference>
<feature type="domain" description="IPT/TIG" evidence="4">
    <location>
        <begin position="607"/>
        <end position="691"/>
    </location>
</feature>
<feature type="compositionally biased region" description="Basic residues" evidence="2">
    <location>
        <begin position="456"/>
        <end position="465"/>
    </location>
</feature>
<feature type="compositionally biased region" description="Low complexity" evidence="2">
    <location>
        <begin position="510"/>
        <end position="545"/>
    </location>
</feature>
<feature type="repeat" description="ANK" evidence="1">
    <location>
        <begin position="786"/>
        <end position="818"/>
    </location>
</feature>
<dbReference type="Pfam" id="PF25603">
    <property type="entry name" value="SPT23_MGA2_DBD"/>
    <property type="match status" value="1"/>
</dbReference>
<name>A0A1X2HS08_SYNRA</name>